<reference evidence="10 11" key="1">
    <citation type="journal article" date="2018" name="BMC Microbiol.">
        <title>Genome sequencing of strains of the most prevalent clonal group of O1:K1:H7 Escherichia coli that causes neonatal meningitis in France.</title>
        <authorList>
            <person name="Geslain G."/>
            <person name="Birgy A."/>
            <person name="Adiba S."/>
            <person name="Magnan M."/>
            <person name="Courroux C."/>
            <person name="Levy C."/>
            <person name="Cohen R."/>
            <person name="Bidet P."/>
            <person name="Bonacorsi S."/>
        </authorList>
    </citation>
    <scope>NUCLEOTIDE SEQUENCE [LARGE SCALE GENOMIC DNA]</scope>
    <source>
        <strain evidence="10 11">S308</strain>
    </source>
</reference>
<evidence type="ECO:0000256" key="8">
    <source>
        <dbReference type="ARBA" id="ARBA00023125"/>
    </source>
</evidence>
<keyword evidence="7" id="KW-0067">ATP-binding</keyword>
<dbReference type="AlphaFoldDB" id="A0A418GA48"/>
<feature type="non-terminal residue" evidence="10">
    <location>
        <position position="1"/>
    </location>
</feature>
<keyword evidence="4 10" id="KW-0378">Hydrolase</keyword>
<dbReference type="GO" id="GO:0004386">
    <property type="term" value="F:helicase activity"/>
    <property type="evidence" value="ECO:0007669"/>
    <property type="project" value="UniProtKB-KW"/>
</dbReference>
<comment type="caution">
    <text evidence="10">The sequence shown here is derived from an EMBL/GenBank/DDBJ whole genome shotgun (WGS) entry which is preliminary data.</text>
</comment>
<dbReference type="SUPFAM" id="SSF52540">
    <property type="entry name" value="P-loop containing nucleoside triphosphate hydrolases"/>
    <property type="match status" value="1"/>
</dbReference>
<keyword evidence="8" id="KW-0238">DNA-binding</keyword>
<keyword evidence="5" id="KW-0347">Helicase</keyword>
<evidence type="ECO:0000256" key="6">
    <source>
        <dbReference type="ARBA" id="ARBA00022839"/>
    </source>
</evidence>
<evidence type="ECO:0000256" key="9">
    <source>
        <dbReference type="ARBA" id="ARBA00023204"/>
    </source>
</evidence>
<protein>
    <submittedName>
        <fullName evidence="10">Exonuclease V subunit gamma</fullName>
        <ecNumber evidence="10">3.1.11.5</ecNumber>
    </submittedName>
</protein>
<evidence type="ECO:0000256" key="1">
    <source>
        <dbReference type="ARBA" id="ARBA00022722"/>
    </source>
</evidence>
<dbReference type="FunFam" id="3.40.50.300:FF:001153">
    <property type="entry name" value="RecBCD enzyme subunit RecC"/>
    <property type="match status" value="1"/>
</dbReference>
<accession>A0A418GA48</accession>
<organism evidence="10 11">
    <name type="scientific">Escherichia coli</name>
    <dbReference type="NCBI Taxonomy" id="562"/>
    <lineage>
        <taxon>Bacteria</taxon>
        <taxon>Pseudomonadati</taxon>
        <taxon>Pseudomonadota</taxon>
        <taxon>Gammaproteobacteria</taxon>
        <taxon>Enterobacterales</taxon>
        <taxon>Enterobacteriaceae</taxon>
        <taxon>Escherichia</taxon>
    </lineage>
</organism>
<evidence type="ECO:0000256" key="4">
    <source>
        <dbReference type="ARBA" id="ARBA00022801"/>
    </source>
</evidence>
<keyword evidence="6 10" id="KW-0269">Exonuclease</keyword>
<gene>
    <name evidence="10" type="primary">recC</name>
    <name evidence="10" type="ORF">D3C88_32755</name>
</gene>
<dbReference type="PANTHER" id="PTHR30591:SF1">
    <property type="entry name" value="RECBCD ENZYME SUBUNIT RECC"/>
    <property type="match status" value="1"/>
</dbReference>
<evidence type="ECO:0000313" key="10">
    <source>
        <dbReference type="EMBL" id="RIB37768.1"/>
    </source>
</evidence>
<dbReference type="GO" id="GO:0008854">
    <property type="term" value="F:exodeoxyribonuclease V activity"/>
    <property type="evidence" value="ECO:0007669"/>
    <property type="project" value="UniProtKB-EC"/>
</dbReference>
<evidence type="ECO:0000256" key="7">
    <source>
        <dbReference type="ARBA" id="ARBA00022840"/>
    </source>
</evidence>
<evidence type="ECO:0000256" key="5">
    <source>
        <dbReference type="ARBA" id="ARBA00022806"/>
    </source>
</evidence>
<keyword evidence="1" id="KW-0540">Nuclease</keyword>
<evidence type="ECO:0000256" key="2">
    <source>
        <dbReference type="ARBA" id="ARBA00022741"/>
    </source>
</evidence>
<dbReference type="PANTHER" id="PTHR30591">
    <property type="entry name" value="RECBCD ENZYME SUBUNIT RECC"/>
    <property type="match status" value="1"/>
</dbReference>
<dbReference type="EMBL" id="QXHA01001962">
    <property type="protein sequence ID" value="RIB37768.1"/>
    <property type="molecule type" value="Genomic_DNA"/>
</dbReference>
<dbReference type="GO" id="GO:0006281">
    <property type="term" value="P:DNA repair"/>
    <property type="evidence" value="ECO:0007669"/>
    <property type="project" value="UniProtKB-KW"/>
</dbReference>
<dbReference type="InterPro" id="IPR027417">
    <property type="entry name" value="P-loop_NTPase"/>
</dbReference>
<name>A0A418GA48_ECOLX</name>
<dbReference type="EC" id="3.1.11.5" evidence="10"/>
<keyword evidence="3" id="KW-0227">DNA damage</keyword>
<evidence type="ECO:0000256" key="3">
    <source>
        <dbReference type="ARBA" id="ARBA00022763"/>
    </source>
</evidence>
<sequence>VLPYDESSGLIAELVGHLASLLMQLNIWRRGLAQERPLEEWLPVCRDMLNAFFLPDAETEAAMTLIEQQWQAIISEGLGAQYGDAVPLSLLRDELALRLDQERISQRFLAGPVNICTLMPMRSIPFKVVCLLGMNDGVYPRQLAPLGFDLMSQKPKRGDRSRRDDDRYLFLEALISAQQKLYISYIGRSIQDNSERFPSVLVQELIDYIGQSHYLPGDEALNCDESEARVKAHLTC</sequence>
<evidence type="ECO:0000313" key="11">
    <source>
        <dbReference type="Proteomes" id="UP000284508"/>
    </source>
</evidence>
<dbReference type="GO" id="GO:0006310">
    <property type="term" value="P:DNA recombination"/>
    <property type="evidence" value="ECO:0007669"/>
    <property type="project" value="TreeGrafter"/>
</dbReference>
<dbReference type="Proteomes" id="UP000284508">
    <property type="component" value="Unassembled WGS sequence"/>
</dbReference>
<dbReference type="GO" id="GO:0005524">
    <property type="term" value="F:ATP binding"/>
    <property type="evidence" value="ECO:0007669"/>
    <property type="project" value="UniProtKB-KW"/>
</dbReference>
<keyword evidence="9" id="KW-0234">DNA repair</keyword>
<dbReference type="Gene3D" id="3.40.50.300">
    <property type="entry name" value="P-loop containing nucleotide triphosphate hydrolases"/>
    <property type="match status" value="1"/>
</dbReference>
<dbReference type="GO" id="GO:0003677">
    <property type="term" value="F:DNA binding"/>
    <property type="evidence" value="ECO:0007669"/>
    <property type="project" value="UniProtKB-KW"/>
</dbReference>
<proteinExistence type="predicted"/>
<keyword evidence="2" id="KW-0547">Nucleotide-binding</keyword>
<feature type="non-terminal residue" evidence="10">
    <location>
        <position position="236"/>
    </location>
</feature>